<dbReference type="InterPro" id="IPR001841">
    <property type="entry name" value="Znf_RING"/>
</dbReference>
<feature type="compositionally biased region" description="Low complexity" evidence="1">
    <location>
        <begin position="59"/>
        <end position="76"/>
    </location>
</feature>
<dbReference type="GO" id="GO:0006511">
    <property type="term" value="P:ubiquitin-dependent protein catabolic process"/>
    <property type="evidence" value="ECO:0007669"/>
    <property type="project" value="TreeGrafter"/>
</dbReference>
<protein>
    <recommendedName>
        <fullName evidence="2">RING-type domain-containing protein</fullName>
    </recommendedName>
</protein>
<dbReference type="InterPro" id="IPR051826">
    <property type="entry name" value="E3_ubiquitin-ligase_domain"/>
</dbReference>
<evidence type="ECO:0000256" key="1">
    <source>
        <dbReference type="SAM" id="MobiDB-lite"/>
    </source>
</evidence>
<sequence length="224" mass="25489">MSRPLYAIPILNELHELYPDLLYHPSRFQSGNDVITYIVDRGIRRSFREESLQYHRRMAQQAQAQQSQQAQQAQQANHDPLHNASVIDEFDVILHGGRIAPRIYPSPAPDAASAAESANEFIPLLPASPIDQLLSYFIRESMDSDFSIGVIPSPLRPTEEQLRDRTTVQTVTENEECAICQDAMVVGQTSRRLPCQHAFHLSCVDTWFSLRPTCPTCRRDVRME</sequence>
<dbReference type="CDD" id="cd16454">
    <property type="entry name" value="RING-H2_PA-TM-RING"/>
    <property type="match status" value="1"/>
</dbReference>
<dbReference type="PANTHER" id="PTHR22765:SF434">
    <property type="entry name" value="GB|AAD18119.1-RELATED"/>
    <property type="match status" value="1"/>
</dbReference>
<dbReference type="InterPro" id="IPR013083">
    <property type="entry name" value="Znf_RING/FYVE/PHD"/>
</dbReference>
<organism evidence="3">
    <name type="scientific">viral metagenome</name>
    <dbReference type="NCBI Taxonomy" id="1070528"/>
    <lineage>
        <taxon>unclassified sequences</taxon>
        <taxon>metagenomes</taxon>
        <taxon>organismal metagenomes</taxon>
    </lineage>
</organism>
<accession>A0A6C0BG34</accession>
<name>A0A6C0BG34_9ZZZZ</name>
<evidence type="ECO:0000259" key="2">
    <source>
        <dbReference type="PROSITE" id="PS50089"/>
    </source>
</evidence>
<evidence type="ECO:0000313" key="3">
    <source>
        <dbReference type="EMBL" id="QHS91020.1"/>
    </source>
</evidence>
<reference evidence="3" key="1">
    <citation type="journal article" date="2020" name="Nature">
        <title>Giant virus diversity and host interactions through global metagenomics.</title>
        <authorList>
            <person name="Schulz F."/>
            <person name="Roux S."/>
            <person name="Paez-Espino D."/>
            <person name="Jungbluth S."/>
            <person name="Walsh D.A."/>
            <person name="Denef V.J."/>
            <person name="McMahon K.D."/>
            <person name="Konstantinidis K.T."/>
            <person name="Eloe-Fadrosh E.A."/>
            <person name="Kyrpides N.C."/>
            <person name="Woyke T."/>
        </authorList>
    </citation>
    <scope>NUCLEOTIDE SEQUENCE</scope>
    <source>
        <strain evidence="3">GVMAG-M-3300013004-44</strain>
    </source>
</reference>
<dbReference type="Pfam" id="PF13639">
    <property type="entry name" value="zf-RING_2"/>
    <property type="match status" value="1"/>
</dbReference>
<dbReference type="PANTHER" id="PTHR22765">
    <property type="entry name" value="RING FINGER AND PROTEASE ASSOCIATED DOMAIN-CONTAINING"/>
    <property type="match status" value="1"/>
</dbReference>
<feature type="domain" description="RING-type" evidence="2">
    <location>
        <begin position="177"/>
        <end position="218"/>
    </location>
</feature>
<dbReference type="SUPFAM" id="SSF57850">
    <property type="entry name" value="RING/U-box"/>
    <property type="match status" value="1"/>
</dbReference>
<proteinExistence type="predicted"/>
<dbReference type="SMART" id="SM00184">
    <property type="entry name" value="RING"/>
    <property type="match status" value="1"/>
</dbReference>
<dbReference type="Gene3D" id="3.30.40.10">
    <property type="entry name" value="Zinc/RING finger domain, C3HC4 (zinc finger)"/>
    <property type="match status" value="1"/>
</dbReference>
<dbReference type="GO" id="GO:0061630">
    <property type="term" value="F:ubiquitin protein ligase activity"/>
    <property type="evidence" value="ECO:0007669"/>
    <property type="project" value="TreeGrafter"/>
</dbReference>
<dbReference type="EMBL" id="MN739154">
    <property type="protein sequence ID" value="QHS91020.1"/>
    <property type="molecule type" value="Genomic_DNA"/>
</dbReference>
<dbReference type="AlphaFoldDB" id="A0A6C0BG34"/>
<feature type="region of interest" description="Disordered" evidence="1">
    <location>
        <begin position="54"/>
        <end position="78"/>
    </location>
</feature>
<dbReference type="PROSITE" id="PS50089">
    <property type="entry name" value="ZF_RING_2"/>
    <property type="match status" value="1"/>
</dbReference>